<gene>
    <name evidence="2" type="ORF">IAB12_05635</name>
</gene>
<protein>
    <submittedName>
        <fullName evidence="2">Rubredoxin</fullName>
    </submittedName>
</protein>
<dbReference type="InterPro" id="IPR048574">
    <property type="entry name" value="RUBY_RBDX"/>
</dbReference>
<reference evidence="2" key="1">
    <citation type="journal article" date="2021" name="PeerJ">
        <title>Extensive microbial diversity within the chicken gut microbiome revealed by metagenomics and culture.</title>
        <authorList>
            <person name="Gilroy R."/>
            <person name="Ravi A."/>
            <person name="Getino M."/>
            <person name="Pursley I."/>
            <person name="Horton D.L."/>
            <person name="Alikhan N.F."/>
            <person name="Baker D."/>
            <person name="Gharbi K."/>
            <person name="Hall N."/>
            <person name="Watson M."/>
            <person name="Adriaenssens E.M."/>
            <person name="Foster-Nyarko E."/>
            <person name="Jarju S."/>
            <person name="Secka A."/>
            <person name="Antonio M."/>
            <person name="Oren A."/>
            <person name="Chaudhuri R.R."/>
            <person name="La Ragione R."/>
            <person name="Hildebrand F."/>
            <person name="Pallen M.J."/>
        </authorList>
    </citation>
    <scope>NUCLEOTIDE SEQUENCE</scope>
    <source>
        <strain evidence="2">Gambia11-129</strain>
    </source>
</reference>
<dbReference type="GO" id="GO:0005506">
    <property type="term" value="F:iron ion binding"/>
    <property type="evidence" value="ECO:0007669"/>
    <property type="project" value="InterPro"/>
</dbReference>
<organism evidence="2 3">
    <name type="scientific">Candidatus Ornithospirochaeta avicola</name>
    <dbReference type="NCBI Taxonomy" id="2840896"/>
    <lineage>
        <taxon>Bacteria</taxon>
        <taxon>Pseudomonadati</taxon>
        <taxon>Spirochaetota</taxon>
        <taxon>Spirochaetia</taxon>
        <taxon>Spirochaetales</taxon>
        <taxon>Spirochaetaceae</taxon>
        <taxon>Spirochaetaceae incertae sedis</taxon>
        <taxon>Candidatus Ornithospirochaeta</taxon>
    </lineage>
</organism>
<dbReference type="AlphaFoldDB" id="A0A9D1TN55"/>
<reference evidence="2" key="2">
    <citation type="submission" date="2021-04" db="EMBL/GenBank/DDBJ databases">
        <authorList>
            <person name="Gilroy R."/>
        </authorList>
    </citation>
    <scope>NUCLEOTIDE SEQUENCE</scope>
    <source>
        <strain evidence="2">Gambia11-129</strain>
    </source>
</reference>
<evidence type="ECO:0000313" key="3">
    <source>
        <dbReference type="Proteomes" id="UP000823936"/>
    </source>
</evidence>
<dbReference type="Gene3D" id="2.20.28.10">
    <property type="match status" value="1"/>
</dbReference>
<dbReference type="Pfam" id="PF21349">
    <property type="entry name" value="RUBY_RBDX"/>
    <property type="match status" value="1"/>
</dbReference>
<dbReference type="SUPFAM" id="SSF57802">
    <property type="entry name" value="Rubredoxin-like"/>
    <property type="match status" value="1"/>
</dbReference>
<dbReference type="EMBL" id="DXHU01000021">
    <property type="protein sequence ID" value="HIV99237.1"/>
    <property type="molecule type" value="Genomic_DNA"/>
</dbReference>
<feature type="domain" description="Rubredoxin-like" evidence="1">
    <location>
        <begin position="1"/>
        <end position="37"/>
    </location>
</feature>
<dbReference type="PROSITE" id="PS50903">
    <property type="entry name" value="RUBREDOXIN_LIKE"/>
    <property type="match status" value="1"/>
</dbReference>
<dbReference type="Proteomes" id="UP000823936">
    <property type="component" value="Unassembled WGS sequence"/>
</dbReference>
<dbReference type="InterPro" id="IPR024934">
    <property type="entry name" value="Rubredoxin-like_dom"/>
</dbReference>
<sequence length="39" mass="4351">MMKWVCTLCGYEYEGDTLPEDFVCPLCGAGADAFEKVEE</sequence>
<evidence type="ECO:0000313" key="2">
    <source>
        <dbReference type="EMBL" id="HIV99237.1"/>
    </source>
</evidence>
<dbReference type="CDD" id="cd00350">
    <property type="entry name" value="rubredoxin_like"/>
    <property type="match status" value="1"/>
</dbReference>
<accession>A0A9D1TN55</accession>
<comment type="caution">
    <text evidence="2">The sequence shown here is derived from an EMBL/GenBank/DDBJ whole genome shotgun (WGS) entry which is preliminary data.</text>
</comment>
<evidence type="ECO:0000259" key="1">
    <source>
        <dbReference type="PROSITE" id="PS50903"/>
    </source>
</evidence>
<proteinExistence type="predicted"/>
<name>A0A9D1TN55_9SPIO</name>